<evidence type="ECO:0000313" key="2">
    <source>
        <dbReference type="EMBL" id="GFO01607.1"/>
    </source>
</evidence>
<keyword evidence="3" id="KW-1185">Reference proteome</keyword>
<dbReference type="AlphaFoldDB" id="A0AAV4A3Z7"/>
<evidence type="ECO:0000256" key="1">
    <source>
        <dbReference type="SAM" id="SignalP"/>
    </source>
</evidence>
<proteinExistence type="predicted"/>
<evidence type="ECO:0000313" key="3">
    <source>
        <dbReference type="Proteomes" id="UP000735302"/>
    </source>
</evidence>
<evidence type="ECO:0008006" key="4">
    <source>
        <dbReference type="Google" id="ProtNLM"/>
    </source>
</evidence>
<reference evidence="2 3" key="1">
    <citation type="journal article" date="2021" name="Elife">
        <title>Chloroplast acquisition without the gene transfer in kleptoplastic sea slugs, Plakobranchus ocellatus.</title>
        <authorList>
            <person name="Maeda T."/>
            <person name="Takahashi S."/>
            <person name="Yoshida T."/>
            <person name="Shimamura S."/>
            <person name="Takaki Y."/>
            <person name="Nagai Y."/>
            <person name="Toyoda A."/>
            <person name="Suzuki Y."/>
            <person name="Arimoto A."/>
            <person name="Ishii H."/>
            <person name="Satoh N."/>
            <person name="Nishiyama T."/>
            <person name="Hasebe M."/>
            <person name="Maruyama T."/>
            <person name="Minagawa J."/>
            <person name="Obokata J."/>
            <person name="Shigenobu S."/>
        </authorList>
    </citation>
    <scope>NUCLEOTIDE SEQUENCE [LARGE SCALE GENOMIC DNA]</scope>
</reference>
<comment type="caution">
    <text evidence="2">The sequence shown here is derived from an EMBL/GenBank/DDBJ whole genome shotgun (WGS) entry which is preliminary data.</text>
</comment>
<protein>
    <recommendedName>
        <fullName evidence="4">Secreted protein</fullName>
    </recommendedName>
</protein>
<accession>A0AAV4A3Z7</accession>
<organism evidence="2 3">
    <name type="scientific">Plakobranchus ocellatus</name>
    <dbReference type="NCBI Taxonomy" id="259542"/>
    <lineage>
        <taxon>Eukaryota</taxon>
        <taxon>Metazoa</taxon>
        <taxon>Spiralia</taxon>
        <taxon>Lophotrochozoa</taxon>
        <taxon>Mollusca</taxon>
        <taxon>Gastropoda</taxon>
        <taxon>Heterobranchia</taxon>
        <taxon>Euthyneura</taxon>
        <taxon>Panpulmonata</taxon>
        <taxon>Sacoglossa</taxon>
        <taxon>Placobranchoidea</taxon>
        <taxon>Plakobranchidae</taxon>
        <taxon>Plakobranchus</taxon>
    </lineage>
</organism>
<gene>
    <name evidence="2" type="ORF">PoB_002811200</name>
</gene>
<sequence length="82" mass="9161">MLLSQRNCLLTFCCVLLSILQMAECRAFVSAKLEYYNSGGDCDPPFLFSLAKCDLIFSLCLDRFSRSVLTSSNHANIIICLV</sequence>
<keyword evidence="1" id="KW-0732">Signal</keyword>
<feature type="signal peptide" evidence="1">
    <location>
        <begin position="1"/>
        <end position="25"/>
    </location>
</feature>
<feature type="chain" id="PRO_5043382901" description="Secreted protein" evidence="1">
    <location>
        <begin position="26"/>
        <end position="82"/>
    </location>
</feature>
<dbReference type="Proteomes" id="UP000735302">
    <property type="component" value="Unassembled WGS sequence"/>
</dbReference>
<name>A0AAV4A3Z7_9GAST</name>
<dbReference type="EMBL" id="BLXT01003512">
    <property type="protein sequence ID" value="GFO01607.1"/>
    <property type="molecule type" value="Genomic_DNA"/>
</dbReference>